<dbReference type="RefSeq" id="WP_122334172.1">
    <property type="nucleotide sequence ID" value="NZ_BQNZ01000003.1"/>
</dbReference>
<dbReference type="Proteomes" id="UP001055114">
    <property type="component" value="Unassembled WGS sequence"/>
</dbReference>
<sequence>MGMGEWIYNNEVVRGHSIYPVCHSTLNAVSRRDYGNTYSFRPDIECLDMDTYEKNVLRKGQPDCTVDAVIGISTYENNRVSSPRLLLVELRMDYDNIKNLSKTAMENKVIYTKKLLGRKVAIELKSIFLFKEKLASQAKSWFNRQSRTGGELNNCRACSVSEFHNIIKSPSDFPYTPIHSEENIRTDLKKHENTADWKLFLGQIKYWREIAEKYRYSNKSEFEHISNVIKTIWEEFKKKNYSFSDDELLEIWCEEEKINLL</sequence>
<comment type="caution">
    <text evidence="1">The sequence shown here is derived from an EMBL/GenBank/DDBJ whole genome shotgun (WGS) entry which is preliminary data.</text>
</comment>
<dbReference type="EMBL" id="BQNZ01000003">
    <property type="protein sequence ID" value="GKH73279.1"/>
    <property type="molecule type" value="Genomic_DNA"/>
</dbReference>
<evidence type="ECO:0000313" key="1">
    <source>
        <dbReference type="EMBL" id="GKH73279.1"/>
    </source>
</evidence>
<protein>
    <submittedName>
        <fullName evidence="1">Uncharacterized protein</fullName>
    </submittedName>
</protein>
<gene>
    <name evidence="1" type="ORF">CE91St3_31420</name>
</gene>
<name>A0AA37NZL7_9BACT</name>
<proteinExistence type="predicted"/>
<dbReference type="AlphaFoldDB" id="A0AA37NZL7"/>
<organism evidence="1 2">
    <name type="scientific">Parabacteroides merdae</name>
    <dbReference type="NCBI Taxonomy" id="46503"/>
    <lineage>
        <taxon>Bacteria</taxon>
        <taxon>Pseudomonadati</taxon>
        <taxon>Bacteroidota</taxon>
        <taxon>Bacteroidia</taxon>
        <taxon>Bacteroidales</taxon>
        <taxon>Tannerellaceae</taxon>
        <taxon>Parabacteroides</taxon>
    </lineage>
</organism>
<evidence type="ECO:0000313" key="2">
    <source>
        <dbReference type="Proteomes" id="UP001055114"/>
    </source>
</evidence>
<reference evidence="1" key="1">
    <citation type="submission" date="2022-01" db="EMBL/GenBank/DDBJ databases">
        <title>Novel bile acid biosynthetic pathways are enriched in the microbiome of centenarians.</title>
        <authorList>
            <person name="Sato Y."/>
            <person name="Atarashi K."/>
            <person name="Plichta R.D."/>
            <person name="Arai Y."/>
            <person name="Sasajima S."/>
            <person name="Kearney M.S."/>
            <person name="Suda W."/>
            <person name="Takeshita K."/>
            <person name="Sasaki T."/>
            <person name="Okamoto S."/>
            <person name="Skelly N.A."/>
            <person name="Okamura Y."/>
            <person name="Vlamakis H."/>
            <person name="Li Y."/>
            <person name="Tanoue T."/>
            <person name="Takei H."/>
            <person name="Nittono H."/>
            <person name="Narushima S."/>
            <person name="Irie J."/>
            <person name="Itoh H."/>
            <person name="Moriya K."/>
            <person name="Sugiura Y."/>
            <person name="Suematsu M."/>
            <person name="Moritoki N."/>
            <person name="Shibata S."/>
            <person name="Littman R.D."/>
            <person name="Fischbach A.M."/>
            <person name="Uwamino Y."/>
            <person name="Inoue T."/>
            <person name="Honda A."/>
            <person name="Hattori M."/>
            <person name="Murai T."/>
            <person name="Xavier J.R."/>
            <person name="Hirose N."/>
            <person name="Honda K."/>
        </authorList>
    </citation>
    <scope>NUCLEOTIDE SEQUENCE</scope>
    <source>
        <strain evidence="1">CE91-St3</strain>
    </source>
</reference>
<accession>A0AA37NZL7</accession>